<protein>
    <submittedName>
        <fullName evidence="2">Uncharacterized protein</fullName>
    </submittedName>
</protein>
<name>A0ABR4HRH6_9EURO</name>
<keyword evidence="3" id="KW-1185">Reference proteome</keyword>
<sequence>MLTSLIFLAFLGPTHAKCIPSDRGDAPGVGIDLTMAYGAVAIHFKNGTTKDAGRIDGTPEYLAAMKSLAEDAQQFHSLRPPEELTYEPTQTFYPPLFIMEWWSSLKAWYTTDDTYSTPDPYLPDKWVEVVADMLSRIKSEILDTFDPPLQYEGVFTTWPDFEANTGSLYSVRFRLACRQAGLEHLDGDIVSYHALQYDGIAGDQWDEGDYETSGPLAMLVVSYNTASLGISLITREAGMLWPRRLVDSPRHRPALSHGSEYWDNVKWLLEDVIQDETVDHILLLGSHAYDADLIQAVDDVIQSHGNINSSILGRYRSGISNMHDENLPVFTAARQAAVVARWIMEANACTSNDQMADHVHLEL</sequence>
<feature type="chain" id="PRO_5045399169" evidence="1">
    <location>
        <begin position="17"/>
        <end position="363"/>
    </location>
</feature>
<dbReference type="Proteomes" id="UP001610334">
    <property type="component" value="Unassembled WGS sequence"/>
</dbReference>
<organism evidence="2 3">
    <name type="scientific">Aspergillus granulosus</name>
    <dbReference type="NCBI Taxonomy" id="176169"/>
    <lineage>
        <taxon>Eukaryota</taxon>
        <taxon>Fungi</taxon>
        <taxon>Dikarya</taxon>
        <taxon>Ascomycota</taxon>
        <taxon>Pezizomycotina</taxon>
        <taxon>Eurotiomycetes</taxon>
        <taxon>Eurotiomycetidae</taxon>
        <taxon>Eurotiales</taxon>
        <taxon>Aspergillaceae</taxon>
        <taxon>Aspergillus</taxon>
        <taxon>Aspergillus subgen. Nidulantes</taxon>
    </lineage>
</organism>
<proteinExistence type="predicted"/>
<keyword evidence="1" id="KW-0732">Signal</keyword>
<feature type="signal peptide" evidence="1">
    <location>
        <begin position="1"/>
        <end position="16"/>
    </location>
</feature>
<evidence type="ECO:0000256" key="1">
    <source>
        <dbReference type="SAM" id="SignalP"/>
    </source>
</evidence>
<reference evidence="2 3" key="1">
    <citation type="submission" date="2024-07" db="EMBL/GenBank/DDBJ databases">
        <title>Section-level genome sequencing and comparative genomics of Aspergillus sections Usti and Cavernicolus.</title>
        <authorList>
            <consortium name="Lawrence Berkeley National Laboratory"/>
            <person name="Nybo J.L."/>
            <person name="Vesth T.C."/>
            <person name="Theobald S."/>
            <person name="Frisvad J.C."/>
            <person name="Larsen T.O."/>
            <person name="Kjaerboelling I."/>
            <person name="Rothschild-Mancinelli K."/>
            <person name="Lyhne E.K."/>
            <person name="Kogle M.E."/>
            <person name="Barry K."/>
            <person name="Clum A."/>
            <person name="Na H."/>
            <person name="Ledsgaard L."/>
            <person name="Lin J."/>
            <person name="Lipzen A."/>
            <person name="Kuo A."/>
            <person name="Riley R."/>
            <person name="Mondo S."/>
            <person name="Labutti K."/>
            <person name="Haridas S."/>
            <person name="Pangalinan J."/>
            <person name="Salamov A.A."/>
            <person name="Simmons B.A."/>
            <person name="Magnuson J.K."/>
            <person name="Chen J."/>
            <person name="Drula E."/>
            <person name="Henrissat B."/>
            <person name="Wiebenga A."/>
            <person name="Lubbers R.J."/>
            <person name="Gomes A.C."/>
            <person name="Makela M.R."/>
            <person name="Stajich J."/>
            <person name="Grigoriev I.V."/>
            <person name="Mortensen U.H."/>
            <person name="De Vries R.P."/>
            <person name="Baker S.E."/>
            <person name="Andersen M.R."/>
        </authorList>
    </citation>
    <scope>NUCLEOTIDE SEQUENCE [LARGE SCALE GENOMIC DNA]</scope>
    <source>
        <strain evidence="2 3">CBS 588.65</strain>
    </source>
</reference>
<accession>A0ABR4HRH6</accession>
<comment type="caution">
    <text evidence="2">The sequence shown here is derived from an EMBL/GenBank/DDBJ whole genome shotgun (WGS) entry which is preliminary data.</text>
</comment>
<evidence type="ECO:0000313" key="2">
    <source>
        <dbReference type="EMBL" id="KAL2818071.1"/>
    </source>
</evidence>
<dbReference type="EMBL" id="JBFXLT010000015">
    <property type="protein sequence ID" value="KAL2818071.1"/>
    <property type="molecule type" value="Genomic_DNA"/>
</dbReference>
<evidence type="ECO:0000313" key="3">
    <source>
        <dbReference type="Proteomes" id="UP001610334"/>
    </source>
</evidence>
<gene>
    <name evidence="2" type="ORF">BJX63DRAFT_429395</name>
</gene>